<dbReference type="GO" id="GO:0032259">
    <property type="term" value="P:methylation"/>
    <property type="evidence" value="ECO:0007669"/>
    <property type="project" value="UniProtKB-KW"/>
</dbReference>
<keyword evidence="4" id="KW-0949">S-adenosyl-L-methionine</keyword>
<evidence type="ECO:0000259" key="6">
    <source>
        <dbReference type="Pfam" id="PF05175"/>
    </source>
</evidence>
<dbReference type="PANTHER" id="PTHR18895">
    <property type="entry name" value="HEMK METHYLTRANSFERASE"/>
    <property type="match status" value="1"/>
</dbReference>
<comment type="catalytic activity">
    <reaction evidence="5">
        <text>L-glutaminyl-[peptide chain release factor] + S-adenosyl-L-methionine = N(5)-methyl-L-glutaminyl-[peptide chain release factor] + S-adenosyl-L-homocysteine + H(+)</text>
        <dbReference type="Rhea" id="RHEA:42896"/>
        <dbReference type="Rhea" id="RHEA-COMP:10271"/>
        <dbReference type="Rhea" id="RHEA-COMP:10272"/>
        <dbReference type="ChEBI" id="CHEBI:15378"/>
        <dbReference type="ChEBI" id="CHEBI:30011"/>
        <dbReference type="ChEBI" id="CHEBI:57856"/>
        <dbReference type="ChEBI" id="CHEBI:59789"/>
        <dbReference type="ChEBI" id="CHEBI:61891"/>
        <dbReference type="EC" id="2.1.1.297"/>
    </reaction>
</comment>
<evidence type="ECO:0000256" key="4">
    <source>
        <dbReference type="ARBA" id="ARBA00022691"/>
    </source>
</evidence>
<dbReference type="InterPro" id="IPR029063">
    <property type="entry name" value="SAM-dependent_MTases_sf"/>
</dbReference>
<evidence type="ECO:0000313" key="8">
    <source>
        <dbReference type="Proteomes" id="UP000603453"/>
    </source>
</evidence>
<dbReference type="SUPFAM" id="SSF55120">
    <property type="entry name" value="Pseudouridine synthase"/>
    <property type="match status" value="1"/>
</dbReference>
<protein>
    <recommendedName>
        <fullName evidence="1">peptide chain release factor N(5)-glutamine methyltransferase</fullName>
        <ecNumber evidence="1">2.1.1.297</ecNumber>
    </recommendedName>
</protein>
<dbReference type="OrthoDB" id="269872at2759"/>
<comment type="caution">
    <text evidence="7">The sequence shown here is derived from an EMBL/GenBank/DDBJ whole genome shotgun (WGS) entry which is preliminary data.</text>
</comment>
<dbReference type="GO" id="GO:0001522">
    <property type="term" value="P:pseudouridine synthesis"/>
    <property type="evidence" value="ECO:0007669"/>
    <property type="project" value="InterPro"/>
</dbReference>
<dbReference type="SUPFAM" id="SSF53335">
    <property type="entry name" value="S-adenosyl-L-methionine-dependent methyltransferases"/>
    <property type="match status" value="1"/>
</dbReference>
<dbReference type="GO" id="GO:0003723">
    <property type="term" value="F:RNA binding"/>
    <property type="evidence" value="ECO:0007669"/>
    <property type="project" value="InterPro"/>
</dbReference>
<dbReference type="InterPro" id="IPR007848">
    <property type="entry name" value="Small_mtfrase_dom"/>
</dbReference>
<reference evidence="7" key="1">
    <citation type="submission" date="2020-12" db="EMBL/GenBank/DDBJ databases">
        <title>Metabolic potential, ecology and presence of endohyphal bacteria is reflected in genomic diversity of Mucoromycotina.</title>
        <authorList>
            <person name="Muszewska A."/>
            <person name="Okrasinska A."/>
            <person name="Steczkiewicz K."/>
            <person name="Drgas O."/>
            <person name="Orlowska M."/>
            <person name="Perlinska-Lenart U."/>
            <person name="Aleksandrzak-Piekarczyk T."/>
            <person name="Szatraj K."/>
            <person name="Zielenkiewicz U."/>
            <person name="Pilsyk S."/>
            <person name="Malc E."/>
            <person name="Mieczkowski P."/>
            <person name="Kruszewska J.S."/>
            <person name="Biernat P."/>
            <person name="Pawlowska J."/>
        </authorList>
    </citation>
    <scope>NUCLEOTIDE SEQUENCE</scope>
    <source>
        <strain evidence="7">WA0000017839</strain>
    </source>
</reference>
<organism evidence="7 8">
    <name type="scientific">Mucor saturninus</name>
    <dbReference type="NCBI Taxonomy" id="64648"/>
    <lineage>
        <taxon>Eukaryota</taxon>
        <taxon>Fungi</taxon>
        <taxon>Fungi incertae sedis</taxon>
        <taxon>Mucoromycota</taxon>
        <taxon>Mucoromycotina</taxon>
        <taxon>Mucoromycetes</taxon>
        <taxon>Mucorales</taxon>
        <taxon>Mucorineae</taxon>
        <taxon>Mucoraceae</taxon>
        <taxon>Mucor</taxon>
    </lineage>
</organism>
<dbReference type="Gene3D" id="3.30.2350.10">
    <property type="entry name" value="Pseudouridine synthase"/>
    <property type="match status" value="1"/>
</dbReference>
<dbReference type="InterPro" id="IPR004556">
    <property type="entry name" value="HemK-like"/>
</dbReference>
<sequence length="552" mass="62695">MDDTISYLKVVAPESAQGQRIRRWLLVNHRDVAKTQKNLHRAFSRKEISVNGEPVEECRLLAKDDVIEVKYDKSIEEAEKMKIIPIKVSYEDSHLAVVWKPSGQTFVTFEKAIEYNTALKDLEGNREKVWCINDIQKAASGLIIVAKTPEMKDALMNDYKNDGIQVTMRLLVHGSVPTVDIDTLFRPEMNKKEEDAEPIVPTEVVKSISIVSQTRSNNSQFISKIDLELHTPLSNCALRKLFYFHSDHPIIGNSNYTKPLKTNRDKGLCAALLAVSFTHPITKEQISVKEDEPSKFRVVCEREAKFYQNKLDRESDEIKKSGILPIDLEERKQGQLLAYILGQKDFFGHSFKITKDCLIPRASSETLVQAATNVLKNKSNPKVIDVGTGCGNLLISILHKVPSSSGVGVDISQAALDVAKENERSILNEDEKRIEWRLQDMSHISDIDIYDVLVCNPPYLDFDKTSKEKEQMAALEQEPAEALFAKDNGYEWYKVLSNVAPKIVKEDGYVVLECGKNMMEKVLGIWSDWEQDEVYKDIQGWNRCLVLKKSCK</sequence>
<evidence type="ECO:0000313" key="7">
    <source>
        <dbReference type="EMBL" id="KAG2198970.1"/>
    </source>
</evidence>
<evidence type="ECO:0000256" key="1">
    <source>
        <dbReference type="ARBA" id="ARBA00012771"/>
    </source>
</evidence>
<keyword evidence="2" id="KW-0489">Methyltransferase</keyword>
<dbReference type="InterPro" id="IPR020103">
    <property type="entry name" value="PsdUridine_synth_cat_dom_sf"/>
</dbReference>
<dbReference type="CDD" id="cd02440">
    <property type="entry name" value="AdoMet_MTases"/>
    <property type="match status" value="1"/>
</dbReference>
<dbReference type="Proteomes" id="UP000603453">
    <property type="component" value="Unassembled WGS sequence"/>
</dbReference>
<dbReference type="GO" id="GO:0009982">
    <property type="term" value="F:pseudouridine synthase activity"/>
    <property type="evidence" value="ECO:0007669"/>
    <property type="project" value="InterPro"/>
</dbReference>
<dbReference type="AlphaFoldDB" id="A0A8H7QVE7"/>
<feature type="domain" description="Methyltransferase small" evidence="6">
    <location>
        <begin position="373"/>
        <end position="466"/>
    </location>
</feature>
<dbReference type="GO" id="GO:0102559">
    <property type="term" value="F:peptide chain release factor N(5)-glutamine methyltransferase activity"/>
    <property type="evidence" value="ECO:0007669"/>
    <property type="project" value="UniProtKB-EC"/>
</dbReference>
<name>A0A8H7QVE7_9FUNG</name>
<proteinExistence type="predicted"/>
<dbReference type="InterPro" id="IPR050320">
    <property type="entry name" value="N5-glutamine_MTase"/>
</dbReference>
<accession>A0A8H7QVE7</accession>
<dbReference type="Pfam" id="PF05175">
    <property type="entry name" value="MTS"/>
    <property type="match status" value="1"/>
</dbReference>
<dbReference type="GO" id="GO:0005739">
    <property type="term" value="C:mitochondrion"/>
    <property type="evidence" value="ECO:0007669"/>
    <property type="project" value="TreeGrafter"/>
</dbReference>
<evidence type="ECO:0000256" key="2">
    <source>
        <dbReference type="ARBA" id="ARBA00022603"/>
    </source>
</evidence>
<dbReference type="PANTHER" id="PTHR18895:SF74">
    <property type="entry name" value="MTRF1L RELEASE FACTOR GLUTAMINE METHYLTRANSFERASE"/>
    <property type="match status" value="1"/>
</dbReference>
<dbReference type="PROSITE" id="PS00092">
    <property type="entry name" value="N6_MTASE"/>
    <property type="match status" value="1"/>
</dbReference>
<keyword evidence="3" id="KW-0808">Transferase</keyword>
<dbReference type="EMBL" id="JAEPRD010000102">
    <property type="protein sequence ID" value="KAG2198970.1"/>
    <property type="molecule type" value="Genomic_DNA"/>
</dbReference>
<dbReference type="EC" id="2.1.1.297" evidence="1"/>
<evidence type="ECO:0000256" key="5">
    <source>
        <dbReference type="ARBA" id="ARBA00048391"/>
    </source>
</evidence>
<dbReference type="InterPro" id="IPR002052">
    <property type="entry name" value="DNA_methylase_N6_adenine_CS"/>
</dbReference>
<evidence type="ECO:0000256" key="3">
    <source>
        <dbReference type="ARBA" id="ARBA00022679"/>
    </source>
</evidence>
<dbReference type="Gene3D" id="3.40.50.150">
    <property type="entry name" value="Vaccinia Virus protein VP39"/>
    <property type="match status" value="1"/>
</dbReference>
<dbReference type="NCBIfam" id="TIGR00536">
    <property type="entry name" value="hemK_fam"/>
    <property type="match status" value="1"/>
</dbReference>
<gene>
    <name evidence="7" type="ORF">INT47_013154</name>
</gene>
<keyword evidence="8" id="KW-1185">Reference proteome</keyword>